<name>A0ABY3PSR4_9CYAN</name>
<evidence type="ECO:0000313" key="2">
    <source>
        <dbReference type="Proteomes" id="UP001054846"/>
    </source>
</evidence>
<accession>A0ABY3PSR4</accession>
<protein>
    <submittedName>
        <fullName evidence="1">Uncharacterized protein</fullName>
    </submittedName>
</protein>
<reference evidence="1 2" key="1">
    <citation type="journal article" date="2021" name="Genome Biol. Evol.">
        <title>Complete Genome Sequencing of a Novel Gloeobacter Species from a Waterfall Cave in Mexico.</title>
        <authorList>
            <person name="Saw J.H."/>
            <person name="Cardona T."/>
            <person name="Montejano G."/>
        </authorList>
    </citation>
    <scope>NUCLEOTIDE SEQUENCE [LARGE SCALE GENOMIC DNA]</scope>
    <source>
        <strain evidence="1">MG652769</strain>
    </source>
</reference>
<proteinExistence type="predicted"/>
<keyword evidence="2" id="KW-1185">Reference proteome</keyword>
<dbReference type="Proteomes" id="UP001054846">
    <property type="component" value="Chromosome"/>
</dbReference>
<dbReference type="RefSeq" id="WP_011140735.1">
    <property type="nucleotide sequence ID" value="NZ_CP063845.1"/>
</dbReference>
<evidence type="ECO:0000313" key="1">
    <source>
        <dbReference type="EMBL" id="UFP96782.1"/>
    </source>
</evidence>
<dbReference type="EMBL" id="CP063845">
    <property type="protein sequence ID" value="UFP96782.1"/>
    <property type="molecule type" value="Genomic_DNA"/>
</dbReference>
<gene>
    <name evidence="1" type="ORF">ISF26_11475</name>
</gene>
<organism evidence="1 2">
    <name type="scientific">Gloeobacter morelensis MG652769</name>
    <dbReference type="NCBI Taxonomy" id="2781736"/>
    <lineage>
        <taxon>Bacteria</taxon>
        <taxon>Bacillati</taxon>
        <taxon>Cyanobacteriota</taxon>
        <taxon>Cyanophyceae</taxon>
        <taxon>Gloeobacterales</taxon>
        <taxon>Gloeobacteraceae</taxon>
        <taxon>Gloeobacter</taxon>
        <taxon>Gloeobacter morelensis</taxon>
    </lineage>
</organism>
<sequence length="58" mass="6615">MTLEELIQQQTTVEELVQQLRATLLRLADAGMDVTMHFRSDGFVAEVDYNGLFPPFDN</sequence>